<name>A0AAV7MCG5_PLEWA</name>
<comment type="caution">
    <text evidence="1">The sequence shown here is derived from an EMBL/GenBank/DDBJ whole genome shotgun (WGS) entry which is preliminary data.</text>
</comment>
<evidence type="ECO:0000313" key="1">
    <source>
        <dbReference type="EMBL" id="KAJ1101451.1"/>
    </source>
</evidence>
<dbReference type="AlphaFoldDB" id="A0AAV7MCG5"/>
<accession>A0AAV7MCG5</accession>
<reference evidence="1" key="1">
    <citation type="journal article" date="2022" name="bioRxiv">
        <title>Sequencing and chromosome-scale assembly of the giantPleurodeles waltlgenome.</title>
        <authorList>
            <person name="Brown T."/>
            <person name="Elewa A."/>
            <person name="Iarovenko S."/>
            <person name="Subramanian E."/>
            <person name="Araus A.J."/>
            <person name="Petzold A."/>
            <person name="Susuki M."/>
            <person name="Suzuki K.-i.T."/>
            <person name="Hayashi T."/>
            <person name="Toyoda A."/>
            <person name="Oliveira C."/>
            <person name="Osipova E."/>
            <person name="Leigh N.D."/>
            <person name="Simon A."/>
            <person name="Yun M.H."/>
        </authorList>
    </citation>
    <scope>NUCLEOTIDE SEQUENCE</scope>
    <source>
        <strain evidence="1">20211129_DDA</strain>
        <tissue evidence="1">Liver</tissue>
    </source>
</reference>
<dbReference type="EMBL" id="JANPWB010000014">
    <property type="protein sequence ID" value="KAJ1101451.1"/>
    <property type="molecule type" value="Genomic_DNA"/>
</dbReference>
<keyword evidence="2" id="KW-1185">Reference proteome</keyword>
<sequence length="100" mass="10931">MRGTVARARSAERRRRRRSVEVHSFIEVGWSSVVEGFVSVDEDFEDDPFADGQPVKGSEVSGGVFVAWEVEYGTCSCVLDSLEFLLKLGCGTNVEGVSVV</sequence>
<organism evidence="1 2">
    <name type="scientific">Pleurodeles waltl</name>
    <name type="common">Iberian ribbed newt</name>
    <dbReference type="NCBI Taxonomy" id="8319"/>
    <lineage>
        <taxon>Eukaryota</taxon>
        <taxon>Metazoa</taxon>
        <taxon>Chordata</taxon>
        <taxon>Craniata</taxon>
        <taxon>Vertebrata</taxon>
        <taxon>Euteleostomi</taxon>
        <taxon>Amphibia</taxon>
        <taxon>Batrachia</taxon>
        <taxon>Caudata</taxon>
        <taxon>Salamandroidea</taxon>
        <taxon>Salamandridae</taxon>
        <taxon>Pleurodelinae</taxon>
        <taxon>Pleurodeles</taxon>
    </lineage>
</organism>
<protein>
    <submittedName>
        <fullName evidence="1">Uncharacterized protein</fullName>
    </submittedName>
</protein>
<dbReference type="Proteomes" id="UP001066276">
    <property type="component" value="Chromosome 10"/>
</dbReference>
<evidence type="ECO:0000313" key="2">
    <source>
        <dbReference type="Proteomes" id="UP001066276"/>
    </source>
</evidence>
<proteinExistence type="predicted"/>
<gene>
    <name evidence="1" type="ORF">NDU88_006519</name>
</gene>